<gene>
    <name evidence="1" type="ORF">GMARGA_LOCUS15078</name>
</gene>
<evidence type="ECO:0000313" key="2">
    <source>
        <dbReference type="Proteomes" id="UP000789901"/>
    </source>
</evidence>
<keyword evidence="2" id="KW-1185">Reference proteome</keyword>
<comment type="caution">
    <text evidence="1">The sequence shown here is derived from an EMBL/GenBank/DDBJ whole genome shotgun (WGS) entry which is preliminary data.</text>
</comment>
<reference evidence="1 2" key="1">
    <citation type="submission" date="2021-06" db="EMBL/GenBank/DDBJ databases">
        <authorList>
            <person name="Kallberg Y."/>
            <person name="Tangrot J."/>
            <person name="Rosling A."/>
        </authorList>
    </citation>
    <scope>NUCLEOTIDE SEQUENCE [LARGE SCALE GENOMIC DNA]</scope>
    <source>
        <strain evidence="1 2">120-4 pot B 10/14</strain>
    </source>
</reference>
<dbReference type="EMBL" id="CAJVQB010010247">
    <property type="protein sequence ID" value="CAG8738069.1"/>
    <property type="molecule type" value="Genomic_DNA"/>
</dbReference>
<proteinExistence type="predicted"/>
<dbReference type="Proteomes" id="UP000789901">
    <property type="component" value="Unassembled WGS sequence"/>
</dbReference>
<accession>A0ABN7V6Z4</accession>
<organism evidence="1 2">
    <name type="scientific">Gigaspora margarita</name>
    <dbReference type="NCBI Taxonomy" id="4874"/>
    <lineage>
        <taxon>Eukaryota</taxon>
        <taxon>Fungi</taxon>
        <taxon>Fungi incertae sedis</taxon>
        <taxon>Mucoromycota</taxon>
        <taxon>Glomeromycotina</taxon>
        <taxon>Glomeromycetes</taxon>
        <taxon>Diversisporales</taxon>
        <taxon>Gigasporaceae</taxon>
        <taxon>Gigaspora</taxon>
    </lineage>
</organism>
<name>A0ABN7V6Z4_GIGMA</name>
<evidence type="ECO:0000313" key="1">
    <source>
        <dbReference type="EMBL" id="CAG8738069.1"/>
    </source>
</evidence>
<sequence>MELMFLLLGERIVNSSIQVQYLTTDPLTIRSKAILPLHMIDPLNNDPFWNNKIEKYFSQPLDLVFNDMIYKTYYELYEVKKTNPIISQRTTYYDQLENTVIKHANRIFTRMRFVQLEHGEPFFYQ</sequence>
<protein>
    <submittedName>
        <fullName evidence="1">15710_t:CDS:1</fullName>
    </submittedName>
</protein>